<proteinExistence type="predicted"/>
<dbReference type="Gene3D" id="3.30.200.20">
    <property type="entry name" value="Phosphorylase Kinase, domain 1"/>
    <property type="match status" value="1"/>
</dbReference>
<reference evidence="2" key="1">
    <citation type="journal article" date="2014" name="Int. J. Syst. Evol. Microbiol.">
        <title>Complete genome sequence of Corynebacterium casei LMG S-19264T (=DSM 44701T), isolated from a smear-ripened cheese.</title>
        <authorList>
            <consortium name="US DOE Joint Genome Institute (JGI-PGF)"/>
            <person name="Walter F."/>
            <person name="Albersmeier A."/>
            <person name="Kalinowski J."/>
            <person name="Ruckert C."/>
        </authorList>
    </citation>
    <scope>NUCLEOTIDE SEQUENCE</scope>
    <source>
        <strain evidence="2">CGMCC 1.15085</strain>
    </source>
</reference>
<dbReference type="Proteomes" id="UP000636793">
    <property type="component" value="Unassembled WGS sequence"/>
</dbReference>
<dbReference type="InterPro" id="IPR011009">
    <property type="entry name" value="Kinase-like_dom_sf"/>
</dbReference>
<dbReference type="Pfam" id="PF01636">
    <property type="entry name" value="APH"/>
    <property type="match status" value="1"/>
</dbReference>
<evidence type="ECO:0000313" key="3">
    <source>
        <dbReference type="Proteomes" id="UP000636793"/>
    </source>
</evidence>
<reference evidence="2" key="2">
    <citation type="submission" date="2020-09" db="EMBL/GenBank/DDBJ databases">
        <authorList>
            <person name="Sun Q."/>
            <person name="Zhou Y."/>
        </authorList>
    </citation>
    <scope>NUCLEOTIDE SEQUENCE</scope>
    <source>
        <strain evidence="2">CGMCC 1.15085</strain>
    </source>
</reference>
<keyword evidence="3" id="KW-1185">Reference proteome</keyword>
<dbReference type="InterPro" id="IPR051678">
    <property type="entry name" value="AGP_Transferase"/>
</dbReference>
<dbReference type="Gene3D" id="3.90.1200.10">
    <property type="match status" value="1"/>
</dbReference>
<dbReference type="InterPro" id="IPR002575">
    <property type="entry name" value="Aminoglycoside_PTrfase"/>
</dbReference>
<dbReference type="EMBL" id="BMHI01000004">
    <property type="protein sequence ID" value="GGB36452.1"/>
    <property type="molecule type" value="Genomic_DNA"/>
</dbReference>
<protein>
    <recommendedName>
        <fullName evidence="1">Aminoglycoside phosphotransferase domain-containing protein</fullName>
    </recommendedName>
</protein>
<dbReference type="AlphaFoldDB" id="A0A916T984"/>
<name>A0A916T984_9MICO</name>
<evidence type="ECO:0000259" key="1">
    <source>
        <dbReference type="Pfam" id="PF01636"/>
    </source>
</evidence>
<dbReference type="PANTHER" id="PTHR21310">
    <property type="entry name" value="AMINOGLYCOSIDE PHOSPHOTRANSFERASE-RELATED-RELATED"/>
    <property type="match status" value="1"/>
</dbReference>
<comment type="caution">
    <text evidence="2">The sequence shown here is derived from an EMBL/GenBank/DDBJ whole genome shotgun (WGS) entry which is preliminary data.</text>
</comment>
<accession>A0A916T984</accession>
<organism evidence="2 3">
    <name type="scientific">Flexivirga endophytica</name>
    <dbReference type="NCBI Taxonomy" id="1849103"/>
    <lineage>
        <taxon>Bacteria</taxon>
        <taxon>Bacillati</taxon>
        <taxon>Actinomycetota</taxon>
        <taxon>Actinomycetes</taxon>
        <taxon>Micrococcales</taxon>
        <taxon>Dermacoccaceae</taxon>
        <taxon>Flexivirga</taxon>
    </lineage>
</organism>
<dbReference type="SUPFAM" id="SSF56112">
    <property type="entry name" value="Protein kinase-like (PK-like)"/>
    <property type="match status" value="1"/>
</dbReference>
<gene>
    <name evidence="2" type="ORF">GCM10011492_29020</name>
</gene>
<sequence length="264" mass="28948">MGSMEDDFDDGWDMSAKLVDGRWVERSPRHPALEPQARRETQFLPWLAPQLPLPVPIPVIVAEEPLVLRHAYLPGQRCPGTSAAHGRAVGSFLRALHAIDADAAMAHGLRDADSAHTARRETGDRMAREVLPRLPDGVHTDGEHLLARLAHLPADPCVVHADLGLDHIRVTGEEVSGIIDWGDSCVGDPAIDLSATTLSTGPMFARGVLETYRPAREVLARARDWHMLSPWHEVLFGLDTQHDELISSGLTEAIARLKKSRARA</sequence>
<feature type="domain" description="Aminoglycoside phosphotransferase" evidence="1">
    <location>
        <begin position="10"/>
        <end position="219"/>
    </location>
</feature>
<evidence type="ECO:0000313" key="2">
    <source>
        <dbReference type="EMBL" id="GGB36452.1"/>
    </source>
</evidence>